<evidence type="ECO:0000313" key="2">
    <source>
        <dbReference type="EMBL" id="KAG5523796.1"/>
    </source>
</evidence>
<organism evidence="2 3">
    <name type="scientific">Rhododendron griersonianum</name>
    <dbReference type="NCBI Taxonomy" id="479676"/>
    <lineage>
        <taxon>Eukaryota</taxon>
        <taxon>Viridiplantae</taxon>
        <taxon>Streptophyta</taxon>
        <taxon>Embryophyta</taxon>
        <taxon>Tracheophyta</taxon>
        <taxon>Spermatophyta</taxon>
        <taxon>Magnoliopsida</taxon>
        <taxon>eudicotyledons</taxon>
        <taxon>Gunneridae</taxon>
        <taxon>Pentapetalae</taxon>
        <taxon>asterids</taxon>
        <taxon>Ericales</taxon>
        <taxon>Ericaceae</taxon>
        <taxon>Ericoideae</taxon>
        <taxon>Rhodoreae</taxon>
        <taxon>Rhododendron</taxon>
    </lineage>
</organism>
<comment type="caution">
    <text evidence="2">The sequence shown here is derived from an EMBL/GenBank/DDBJ whole genome shotgun (WGS) entry which is preliminary data.</text>
</comment>
<protein>
    <recommendedName>
        <fullName evidence="1">RNase H type-1 domain-containing protein</fullName>
    </recommendedName>
</protein>
<accession>A0AAV6I508</accession>
<dbReference type="PANTHER" id="PTHR48475">
    <property type="entry name" value="RIBONUCLEASE H"/>
    <property type="match status" value="1"/>
</dbReference>
<dbReference type="InterPro" id="IPR012337">
    <property type="entry name" value="RNaseH-like_sf"/>
</dbReference>
<dbReference type="EMBL" id="JACTNZ010000011">
    <property type="protein sequence ID" value="KAG5523796.1"/>
    <property type="molecule type" value="Genomic_DNA"/>
</dbReference>
<dbReference type="PANTHER" id="PTHR48475:SF2">
    <property type="entry name" value="RIBONUCLEASE H"/>
    <property type="match status" value="1"/>
</dbReference>
<feature type="domain" description="RNase H type-1" evidence="1">
    <location>
        <begin position="1"/>
        <end position="70"/>
    </location>
</feature>
<evidence type="ECO:0000313" key="3">
    <source>
        <dbReference type="Proteomes" id="UP000823749"/>
    </source>
</evidence>
<dbReference type="Proteomes" id="UP000823749">
    <property type="component" value="Chromosome 11"/>
</dbReference>
<evidence type="ECO:0000259" key="1">
    <source>
        <dbReference type="PROSITE" id="PS50879"/>
    </source>
</evidence>
<dbReference type="AlphaFoldDB" id="A0AAV6I508"/>
<dbReference type="InterPro" id="IPR036397">
    <property type="entry name" value="RNaseH_sf"/>
</dbReference>
<dbReference type="GO" id="GO:0004523">
    <property type="term" value="F:RNA-DNA hybrid ribonuclease activity"/>
    <property type="evidence" value="ECO:0007669"/>
    <property type="project" value="InterPro"/>
</dbReference>
<proteinExistence type="predicted"/>
<sequence>MTVDGASNIHGAEAGIVLVSLAGTVHESSVSIGYPATNNEAEYEALIAGLKLALRMEADSVHIYRHPNLA</sequence>
<dbReference type="SUPFAM" id="SSF53098">
    <property type="entry name" value="Ribonuclease H-like"/>
    <property type="match status" value="1"/>
</dbReference>
<name>A0AAV6I508_9ERIC</name>
<gene>
    <name evidence="2" type="ORF">RHGRI_030701</name>
</gene>
<dbReference type="GO" id="GO:0003676">
    <property type="term" value="F:nucleic acid binding"/>
    <property type="evidence" value="ECO:0007669"/>
    <property type="project" value="InterPro"/>
</dbReference>
<dbReference type="InterPro" id="IPR002156">
    <property type="entry name" value="RNaseH_domain"/>
</dbReference>
<dbReference type="PROSITE" id="PS50879">
    <property type="entry name" value="RNASE_H_1"/>
    <property type="match status" value="1"/>
</dbReference>
<keyword evidence="3" id="KW-1185">Reference proteome</keyword>
<reference evidence="2" key="1">
    <citation type="submission" date="2020-08" db="EMBL/GenBank/DDBJ databases">
        <title>Plant Genome Project.</title>
        <authorList>
            <person name="Zhang R.-G."/>
        </authorList>
    </citation>
    <scope>NUCLEOTIDE SEQUENCE</scope>
    <source>
        <strain evidence="2">WSP0</strain>
        <tissue evidence="2">Leaf</tissue>
    </source>
</reference>
<dbReference type="Gene3D" id="3.30.420.10">
    <property type="entry name" value="Ribonuclease H-like superfamily/Ribonuclease H"/>
    <property type="match status" value="1"/>
</dbReference>
<dbReference type="Pfam" id="PF13456">
    <property type="entry name" value="RVT_3"/>
    <property type="match status" value="1"/>
</dbReference>